<keyword evidence="10" id="KW-0067">ATP-binding</keyword>
<feature type="domain" description="HAMP" evidence="16">
    <location>
        <begin position="196"/>
        <end position="248"/>
    </location>
</feature>
<keyword evidence="5" id="KW-0597">Phosphoprotein</keyword>
<dbReference type="EC" id="2.7.13.3" evidence="3"/>
<dbReference type="Gene3D" id="1.10.287.130">
    <property type="match status" value="1"/>
</dbReference>
<evidence type="ECO:0000313" key="17">
    <source>
        <dbReference type="EMBL" id="MBB6671356.1"/>
    </source>
</evidence>
<dbReference type="PANTHER" id="PTHR45528:SF1">
    <property type="entry name" value="SENSOR HISTIDINE KINASE CPXA"/>
    <property type="match status" value="1"/>
</dbReference>
<dbReference type="InterPro" id="IPR003660">
    <property type="entry name" value="HAMP_dom"/>
</dbReference>
<protein>
    <recommendedName>
        <fullName evidence="3">histidine kinase</fullName>
        <ecNumber evidence="3">2.7.13.3</ecNumber>
    </recommendedName>
</protein>
<dbReference type="CDD" id="cd06225">
    <property type="entry name" value="HAMP"/>
    <property type="match status" value="1"/>
</dbReference>
<dbReference type="SMART" id="SM00304">
    <property type="entry name" value="HAMP"/>
    <property type="match status" value="1"/>
</dbReference>
<dbReference type="Proteomes" id="UP000547209">
    <property type="component" value="Unassembled WGS sequence"/>
</dbReference>
<dbReference type="PROSITE" id="PS50109">
    <property type="entry name" value="HIS_KIN"/>
    <property type="match status" value="1"/>
</dbReference>
<keyword evidence="12" id="KW-0902">Two-component regulatory system</keyword>
<dbReference type="InterPro" id="IPR003661">
    <property type="entry name" value="HisK_dim/P_dom"/>
</dbReference>
<dbReference type="FunFam" id="1.10.287.130:FF:000001">
    <property type="entry name" value="Two-component sensor histidine kinase"/>
    <property type="match status" value="1"/>
</dbReference>
<evidence type="ECO:0000256" key="5">
    <source>
        <dbReference type="ARBA" id="ARBA00022553"/>
    </source>
</evidence>
<dbReference type="InterPro" id="IPR003594">
    <property type="entry name" value="HATPase_dom"/>
</dbReference>
<dbReference type="SUPFAM" id="SSF55874">
    <property type="entry name" value="ATPase domain of HSP90 chaperone/DNA topoisomerase II/histidine kinase"/>
    <property type="match status" value="1"/>
</dbReference>
<dbReference type="PRINTS" id="PR00344">
    <property type="entry name" value="BCTRLSENSOR"/>
</dbReference>
<evidence type="ECO:0000256" key="14">
    <source>
        <dbReference type="SAM" id="Phobius"/>
    </source>
</evidence>
<feature type="domain" description="Histidine kinase" evidence="15">
    <location>
        <begin position="263"/>
        <end position="483"/>
    </location>
</feature>
<accession>A0A7X0RRV2</accession>
<keyword evidence="9 17" id="KW-0418">Kinase</keyword>
<dbReference type="RefSeq" id="WP_185142836.1">
    <property type="nucleotide sequence ID" value="NZ_JACJVP010000020.1"/>
</dbReference>
<evidence type="ECO:0000256" key="3">
    <source>
        <dbReference type="ARBA" id="ARBA00012438"/>
    </source>
</evidence>
<dbReference type="GO" id="GO:0005886">
    <property type="term" value="C:plasma membrane"/>
    <property type="evidence" value="ECO:0007669"/>
    <property type="project" value="UniProtKB-SubCell"/>
</dbReference>
<evidence type="ECO:0000259" key="16">
    <source>
        <dbReference type="PROSITE" id="PS50885"/>
    </source>
</evidence>
<evidence type="ECO:0000256" key="2">
    <source>
        <dbReference type="ARBA" id="ARBA00004651"/>
    </source>
</evidence>
<keyword evidence="7 14" id="KW-0812">Transmembrane</keyword>
<dbReference type="SUPFAM" id="SSF158472">
    <property type="entry name" value="HAMP domain-like"/>
    <property type="match status" value="1"/>
</dbReference>
<dbReference type="Pfam" id="PF00512">
    <property type="entry name" value="HisKA"/>
    <property type="match status" value="1"/>
</dbReference>
<keyword evidence="18" id="KW-1185">Reference proteome</keyword>
<feature type="transmembrane region" description="Helical" evidence="14">
    <location>
        <begin position="172"/>
        <end position="193"/>
    </location>
</feature>
<dbReference type="Gene3D" id="6.10.340.10">
    <property type="match status" value="1"/>
</dbReference>
<proteinExistence type="predicted"/>
<keyword evidence="8" id="KW-0547">Nucleotide-binding</keyword>
<evidence type="ECO:0000259" key="15">
    <source>
        <dbReference type="PROSITE" id="PS50109"/>
    </source>
</evidence>
<dbReference type="SMART" id="SM00387">
    <property type="entry name" value="HATPase_c"/>
    <property type="match status" value="1"/>
</dbReference>
<comment type="catalytic activity">
    <reaction evidence="1">
        <text>ATP + protein L-histidine = ADP + protein N-phospho-L-histidine.</text>
        <dbReference type="EC" id="2.7.13.3"/>
    </reaction>
</comment>
<evidence type="ECO:0000256" key="4">
    <source>
        <dbReference type="ARBA" id="ARBA00022475"/>
    </source>
</evidence>
<keyword evidence="11 14" id="KW-1133">Transmembrane helix</keyword>
<dbReference type="GO" id="GO:0000155">
    <property type="term" value="F:phosphorelay sensor kinase activity"/>
    <property type="evidence" value="ECO:0007669"/>
    <property type="project" value="InterPro"/>
</dbReference>
<reference evidence="17 18" key="1">
    <citation type="submission" date="2020-08" db="EMBL/GenBank/DDBJ databases">
        <title>Cohnella phylogeny.</title>
        <authorList>
            <person name="Dunlap C."/>
        </authorList>
    </citation>
    <scope>NUCLEOTIDE SEQUENCE [LARGE SCALE GENOMIC DNA]</scope>
    <source>
        <strain evidence="17 18">DSM 28246</strain>
    </source>
</reference>
<dbReference type="AlphaFoldDB" id="A0A7X0RRV2"/>
<sequence length="489" mass="55030">MSIRTKLLLSYAAMLIIPLVLLLTTALLLVVVFRGDLRNVAHLYETEVEGFEKGDFQRLVHQTILRNPDLLQDRRYLDELSAEMKDQDTFLVVRLGGETAYASEGIRSRGDVVAALPAYRHNDYQNSAYAKPFGNELYSIYQYDLLSADRKPVSLFVLTRMDPLVHLARQSFPILFASSLVILILTHALLTYFMSKHIIRPLRELRRAAVEIKEGNLARSVQVQGKDEIGQLGMAFEEMRMKLQHSLEVQTQYEVNRKELVANISHDLKTPITAIRGYVDGILEGVADSPEKSEAYIRTIAAKAAQMDHMIDELFLYSKLDLNRLPFHFEPVPVQAFLADWAEELAFELEKQQVRLEQQLSLGDDVVASVDRDSFRRVLTNVIQNSLKYMDKPDKRIRLVASAGEGELLLTIADNGPGIDEEALPHIFDRFYRAEQSRNADTGGSGLGLAIAKQIMEGHGGDIRADSTVGEGTRITLILPIHQEGTTPN</sequence>
<dbReference type="InterPro" id="IPR036890">
    <property type="entry name" value="HATPase_C_sf"/>
</dbReference>
<dbReference type="FunFam" id="3.30.565.10:FF:000006">
    <property type="entry name" value="Sensor histidine kinase WalK"/>
    <property type="match status" value="1"/>
</dbReference>
<feature type="transmembrane region" description="Helical" evidence="14">
    <location>
        <begin position="7"/>
        <end position="33"/>
    </location>
</feature>
<evidence type="ECO:0000256" key="6">
    <source>
        <dbReference type="ARBA" id="ARBA00022679"/>
    </source>
</evidence>
<dbReference type="InterPro" id="IPR050398">
    <property type="entry name" value="HssS/ArlS-like"/>
</dbReference>
<dbReference type="PROSITE" id="PS50885">
    <property type="entry name" value="HAMP"/>
    <property type="match status" value="1"/>
</dbReference>
<evidence type="ECO:0000256" key="10">
    <source>
        <dbReference type="ARBA" id="ARBA00022840"/>
    </source>
</evidence>
<dbReference type="CDD" id="cd00075">
    <property type="entry name" value="HATPase"/>
    <property type="match status" value="1"/>
</dbReference>
<gene>
    <name evidence="17" type="ORF">H7C19_11765</name>
</gene>
<evidence type="ECO:0000256" key="8">
    <source>
        <dbReference type="ARBA" id="ARBA00022741"/>
    </source>
</evidence>
<dbReference type="CDD" id="cd00082">
    <property type="entry name" value="HisKA"/>
    <property type="match status" value="1"/>
</dbReference>
<dbReference type="PANTHER" id="PTHR45528">
    <property type="entry name" value="SENSOR HISTIDINE KINASE CPXA"/>
    <property type="match status" value="1"/>
</dbReference>
<dbReference type="EMBL" id="JACJVP010000020">
    <property type="protein sequence ID" value="MBB6671356.1"/>
    <property type="molecule type" value="Genomic_DNA"/>
</dbReference>
<dbReference type="SUPFAM" id="SSF47384">
    <property type="entry name" value="Homodimeric domain of signal transducing histidine kinase"/>
    <property type="match status" value="1"/>
</dbReference>
<dbReference type="InterPro" id="IPR036097">
    <property type="entry name" value="HisK_dim/P_sf"/>
</dbReference>
<evidence type="ECO:0000256" key="12">
    <source>
        <dbReference type="ARBA" id="ARBA00023012"/>
    </source>
</evidence>
<evidence type="ECO:0000313" key="18">
    <source>
        <dbReference type="Proteomes" id="UP000547209"/>
    </source>
</evidence>
<evidence type="ECO:0000256" key="1">
    <source>
        <dbReference type="ARBA" id="ARBA00000085"/>
    </source>
</evidence>
<organism evidence="17 18">
    <name type="scientific">Cohnella nanjingensis</name>
    <dbReference type="NCBI Taxonomy" id="1387779"/>
    <lineage>
        <taxon>Bacteria</taxon>
        <taxon>Bacillati</taxon>
        <taxon>Bacillota</taxon>
        <taxon>Bacilli</taxon>
        <taxon>Bacillales</taxon>
        <taxon>Paenibacillaceae</taxon>
        <taxon>Cohnella</taxon>
    </lineage>
</organism>
<comment type="subcellular location">
    <subcellularLocation>
        <location evidence="2">Cell membrane</location>
        <topology evidence="2">Multi-pass membrane protein</topology>
    </subcellularLocation>
</comment>
<evidence type="ECO:0000256" key="7">
    <source>
        <dbReference type="ARBA" id="ARBA00022692"/>
    </source>
</evidence>
<keyword evidence="13 14" id="KW-0472">Membrane</keyword>
<evidence type="ECO:0000256" key="9">
    <source>
        <dbReference type="ARBA" id="ARBA00022777"/>
    </source>
</evidence>
<keyword evidence="4" id="KW-1003">Cell membrane</keyword>
<evidence type="ECO:0000256" key="13">
    <source>
        <dbReference type="ARBA" id="ARBA00023136"/>
    </source>
</evidence>
<dbReference type="InterPro" id="IPR004358">
    <property type="entry name" value="Sig_transdc_His_kin-like_C"/>
</dbReference>
<dbReference type="Pfam" id="PF02518">
    <property type="entry name" value="HATPase_c"/>
    <property type="match status" value="1"/>
</dbReference>
<dbReference type="GO" id="GO:0005524">
    <property type="term" value="F:ATP binding"/>
    <property type="evidence" value="ECO:0007669"/>
    <property type="project" value="UniProtKB-KW"/>
</dbReference>
<name>A0A7X0RRV2_9BACL</name>
<keyword evidence="6" id="KW-0808">Transferase</keyword>
<dbReference type="Gene3D" id="3.30.565.10">
    <property type="entry name" value="Histidine kinase-like ATPase, C-terminal domain"/>
    <property type="match status" value="1"/>
</dbReference>
<comment type="caution">
    <text evidence="17">The sequence shown here is derived from an EMBL/GenBank/DDBJ whole genome shotgun (WGS) entry which is preliminary data.</text>
</comment>
<evidence type="ECO:0000256" key="11">
    <source>
        <dbReference type="ARBA" id="ARBA00022989"/>
    </source>
</evidence>
<dbReference type="SMART" id="SM00388">
    <property type="entry name" value="HisKA"/>
    <property type="match status" value="1"/>
</dbReference>
<dbReference type="Pfam" id="PF00672">
    <property type="entry name" value="HAMP"/>
    <property type="match status" value="1"/>
</dbReference>
<dbReference type="InterPro" id="IPR005467">
    <property type="entry name" value="His_kinase_dom"/>
</dbReference>